<name>A0A2U2BTY5_9PROT</name>
<evidence type="ECO:0000256" key="1">
    <source>
        <dbReference type="SAM" id="SignalP"/>
    </source>
</evidence>
<dbReference type="EMBL" id="QEXV01000003">
    <property type="protein sequence ID" value="PWE17485.1"/>
    <property type="molecule type" value="Genomic_DNA"/>
</dbReference>
<evidence type="ECO:0000313" key="2">
    <source>
        <dbReference type="EMBL" id="PWE17485.1"/>
    </source>
</evidence>
<proteinExistence type="predicted"/>
<evidence type="ECO:0000313" key="3">
    <source>
        <dbReference type="Proteomes" id="UP000245168"/>
    </source>
</evidence>
<feature type="chain" id="PRO_5015513668" evidence="1">
    <location>
        <begin position="26"/>
        <end position="153"/>
    </location>
</feature>
<organism evidence="2 3">
    <name type="scientific">Marinicauda salina</name>
    <dbReference type="NCBI Taxonomy" id="2135793"/>
    <lineage>
        <taxon>Bacteria</taxon>
        <taxon>Pseudomonadati</taxon>
        <taxon>Pseudomonadota</taxon>
        <taxon>Alphaproteobacteria</taxon>
        <taxon>Maricaulales</taxon>
        <taxon>Maricaulaceae</taxon>
        <taxon>Marinicauda</taxon>
    </lineage>
</organism>
<dbReference type="AlphaFoldDB" id="A0A2U2BTY5"/>
<feature type="signal peptide" evidence="1">
    <location>
        <begin position="1"/>
        <end position="25"/>
    </location>
</feature>
<keyword evidence="3" id="KW-1185">Reference proteome</keyword>
<protein>
    <submittedName>
        <fullName evidence="2">Uncharacterized protein</fullName>
    </submittedName>
</protein>
<sequence length="153" mass="15645">MEETMTAFRPLAGALALAVSTAALAAADPPGRAPFDPSADCRMALVYDGGVRTLSAWAEGGPGFWSLEVKGRGAGQTLDLAQSGPLFGEATGPLSRLVVGARETPAAERARGRAPARYRGAPANPGLDAVLRVYDETGALACETRDYAVIGAG</sequence>
<comment type="caution">
    <text evidence="2">The sequence shown here is derived from an EMBL/GenBank/DDBJ whole genome shotgun (WGS) entry which is preliminary data.</text>
</comment>
<accession>A0A2U2BTY5</accession>
<dbReference type="Proteomes" id="UP000245168">
    <property type="component" value="Unassembled WGS sequence"/>
</dbReference>
<keyword evidence="1" id="KW-0732">Signal</keyword>
<reference evidence="3" key="1">
    <citation type="submission" date="2018-05" db="EMBL/GenBank/DDBJ databases">
        <authorList>
            <person name="Liu B.-T."/>
        </authorList>
    </citation>
    <scope>NUCLEOTIDE SEQUENCE [LARGE SCALE GENOMIC DNA]</scope>
    <source>
        <strain evidence="3">WD6-1</strain>
    </source>
</reference>
<gene>
    <name evidence="2" type="ORF">DDZ18_07380</name>
</gene>